<dbReference type="InterPro" id="IPR024694">
    <property type="entry name" value="PurE_prokaryotes"/>
</dbReference>
<name>A0A0M9UD49_9CHLR</name>
<sequence>MNVIVPIFMGSKSDLKHAQAIADVLASFGIPYEMRIASAHKTPARLLEILAEYEADPRAKVFITIAGRSNALSGMADAAVTAPVIACPPRSDAFGGADIFSSLRMPSGVAPAVVLEAEAAALLAAKILALAEPALREKVRAYQQAHAERLAQADAEVREIRATV</sequence>
<dbReference type="OrthoDB" id="157789at2"/>
<feature type="binding site" evidence="4 5">
    <location>
        <position position="14"/>
    </location>
    <ligand>
        <name>substrate</name>
    </ligand>
</feature>
<dbReference type="InterPro" id="IPR000031">
    <property type="entry name" value="PurE_dom"/>
</dbReference>
<dbReference type="InParanoid" id="A0A0M9UD49"/>
<feature type="binding site" evidence="4 5">
    <location>
        <position position="41"/>
    </location>
    <ligand>
        <name>substrate</name>
    </ligand>
</feature>
<keyword evidence="7" id="KW-0436">Ligase</keyword>
<dbReference type="PANTHER" id="PTHR23046:SF2">
    <property type="entry name" value="PHOSPHORIBOSYLAMINOIMIDAZOLE CARBOXYLASE"/>
    <property type="match status" value="1"/>
</dbReference>
<comment type="function">
    <text evidence="4">Catalyzes the reversible conversion of 5-aminoimidazole ribonucleotide (AIR) and CO(2) to 4-carboxy-5-aminoimidazole ribonucleotide (CAIR).</text>
</comment>
<dbReference type="Proteomes" id="UP000037784">
    <property type="component" value="Unassembled WGS sequence"/>
</dbReference>
<comment type="similarity">
    <text evidence="4">Belongs to the AIR carboxylase family. Class II subfamily.</text>
</comment>
<dbReference type="PANTHER" id="PTHR23046">
    <property type="entry name" value="PHOSPHORIBOSYLAMINOIMIDAZOLE CARBOXYLASE CATALYTIC SUBUNIT"/>
    <property type="match status" value="1"/>
</dbReference>
<proteinExistence type="inferred from homology"/>
<dbReference type="EC" id="4.1.1.21" evidence="4"/>
<dbReference type="GO" id="GO:0016874">
    <property type="term" value="F:ligase activity"/>
    <property type="evidence" value="ECO:0007669"/>
    <property type="project" value="UniProtKB-KW"/>
</dbReference>
<evidence type="ECO:0000256" key="3">
    <source>
        <dbReference type="ARBA" id="ARBA00023239"/>
    </source>
</evidence>
<feature type="binding site" evidence="4">
    <location>
        <position position="67"/>
    </location>
    <ligand>
        <name>substrate</name>
    </ligand>
</feature>
<feature type="binding site" evidence="4 5">
    <location>
        <position position="11"/>
    </location>
    <ligand>
        <name>substrate</name>
    </ligand>
</feature>
<dbReference type="PIRSF" id="PIRSF001338">
    <property type="entry name" value="AIR_carboxylase"/>
    <property type="match status" value="1"/>
</dbReference>
<keyword evidence="3 4" id="KW-0456">Lyase</keyword>
<dbReference type="SMART" id="SM01001">
    <property type="entry name" value="AIRC"/>
    <property type="match status" value="1"/>
</dbReference>
<protein>
    <recommendedName>
        <fullName evidence="4">Phosphoribosylaminoimidazole carboxylase</fullName>
        <ecNumber evidence="4">4.1.1.21</ecNumber>
    </recommendedName>
    <alternativeName>
        <fullName evidence="4">AIR carboxylase</fullName>
        <shortName evidence="4">AIRC</shortName>
    </alternativeName>
</protein>
<evidence type="ECO:0000256" key="1">
    <source>
        <dbReference type="ARBA" id="ARBA00004747"/>
    </source>
</evidence>
<dbReference type="EMBL" id="BBZA01000179">
    <property type="protein sequence ID" value="GAP63637.1"/>
    <property type="molecule type" value="Genomic_DNA"/>
</dbReference>
<dbReference type="InterPro" id="IPR033626">
    <property type="entry name" value="PurE_classII"/>
</dbReference>
<dbReference type="GO" id="GO:0006189">
    <property type="term" value="P:'de novo' IMP biosynthetic process"/>
    <property type="evidence" value="ECO:0007669"/>
    <property type="project" value="UniProtKB-UniRule"/>
</dbReference>
<evidence type="ECO:0000256" key="2">
    <source>
        <dbReference type="ARBA" id="ARBA00022755"/>
    </source>
</evidence>
<evidence type="ECO:0000256" key="4">
    <source>
        <dbReference type="HAMAP-Rule" id="MF_02045"/>
    </source>
</evidence>
<reference evidence="8 10" key="2">
    <citation type="submission" date="2015-07" db="EMBL/GenBank/DDBJ databases">
        <title>Whole genome sequence of Ardenticatena maritima DSM 23922.</title>
        <authorList>
            <person name="Hemp J."/>
            <person name="Ward L.M."/>
            <person name="Pace L.A."/>
            <person name="Fischer W.W."/>
        </authorList>
    </citation>
    <scope>NUCLEOTIDE SEQUENCE [LARGE SCALE GENOMIC DNA]</scope>
    <source>
        <strain evidence="8 10">110S</strain>
    </source>
</reference>
<organism evidence="7 9">
    <name type="scientific">Ardenticatena maritima</name>
    <dbReference type="NCBI Taxonomy" id="872965"/>
    <lineage>
        <taxon>Bacteria</taxon>
        <taxon>Bacillati</taxon>
        <taxon>Chloroflexota</taxon>
        <taxon>Ardenticatenia</taxon>
        <taxon>Ardenticatenales</taxon>
        <taxon>Ardenticatenaceae</taxon>
        <taxon>Ardenticatena</taxon>
    </lineage>
</organism>
<evidence type="ECO:0000313" key="8">
    <source>
        <dbReference type="EMBL" id="KPL87996.1"/>
    </source>
</evidence>
<dbReference type="RefSeq" id="WP_054493446.1">
    <property type="nucleotide sequence ID" value="NZ_BBZA01000179.1"/>
</dbReference>
<dbReference type="HAMAP" id="MF_02045">
    <property type="entry name" value="PurE_classII"/>
    <property type="match status" value="1"/>
</dbReference>
<feature type="binding site" evidence="4">
    <location>
        <position position="69"/>
    </location>
    <ligand>
        <name>substrate</name>
    </ligand>
</feature>
<accession>A0A0M9UD49</accession>
<evidence type="ECO:0000313" key="10">
    <source>
        <dbReference type="Proteomes" id="UP000050502"/>
    </source>
</evidence>
<feature type="binding site" evidence="4">
    <location>
        <position position="38"/>
    </location>
    <ligand>
        <name>substrate</name>
    </ligand>
</feature>
<evidence type="ECO:0000256" key="5">
    <source>
        <dbReference type="PIRSR" id="PIRSR001338-1"/>
    </source>
</evidence>
<dbReference type="UniPathway" id="UPA00074">
    <property type="reaction ID" value="UER00130"/>
</dbReference>
<dbReference type="EMBL" id="LGKN01000005">
    <property type="protein sequence ID" value="KPL87996.1"/>
    <property type="molecule type" value="Genomic_DNA"/>
</dbReference>
<keyword evidence="2 4" id="KW-0658">Purine biosynthesis</keyword>
<comment type="pathway">
    <text evidence="1 4">Purine metabolism; IMP biosynthesis via de novo pathway; 5-amino-1-(5-phospho-D-ribosyl)imidazole-4-carboxylate from 5-amino-1-(5-phospho-D-ribosyl)imidazole (carboxylase route): step 1/1.</text>
</comment>
<dbReference type="AlphaFoldDB" id="A0A0M9UD49"/>
<dbReference type="SUPFAM" id="SSF52255">
    <property type="entry name" value="N5-CAIR mutase (phosphoribosylaminoimidazole carboxylase, PurE)"/>
    <property type="match status" value="1"/>
</dbReference>
<dbReference type="Proteomes" id="UP000050502">
    <property type="component" value="Unassembled WGS sequence"/>
</dbReference>
<comment type="catalytic activity">
    <reaction evidence="4">
        <text>5-amino-1-(5-phospho-D-ribosyl)imidazole-4-carboxylate + H(+) = 5-amino-1-(5-phospho-beta-D-ribosyl)imidazole + CO2</text>
        <dbReference type="Rhea" id="RHEA:10792"/>
        <dbReference type="ChEBI" id="CHEBI:15378"/>
        <dbReference type="ChEBI" id="CHEBI:16526"/>
        <dbReference type="ChEBI" id="CHEBI:77657"/>
        <dbReference type="ChEBI" id="CHEBI:137981"/>
        <dbReference type="EC" id="4.1.1.21"/>
    </reaction>
</comment>
<dbReference type="PATRIC" id="fig|872965.6.peg.2217"/>
<dbReference type="STRING" id="872965.SE16_10815"/>
<evidence type="ECO:0000313" key="9">
    <source>
        <dbReference type="Proteomes" id="UP000037784"/>
    </source>
</evidence>
<gene>
    <name evidence="4" type="primary">purE</name>
    <name evidence="7" type="ORF">ARMA_2060</name>
    <name evidence="8" type="ORF">SE16_10815</name>
</gene>
<reference evidence="9" key="3">
    <citation type="submission" date="2015-08" db="EMBL/GenBank/DDBJ databases">
        <title>Draft Genome Sequence of a Heterotrophic Facultative Anaerobic Bacterium Ardenticatena maritima Strain 110S.</title>
        <authorList>
            <person name="Kawaichi S."/>
            <person name="Yoshida T."/>
            <person name="Sako Y."/>
            <person name="Nakamura R."/>
        </authorList>
    </citation>
    <scope>NUCLEOTIDE SEQUENCE [LARGE SCALE GENOMIC DNA]</scope>
    <source>
        <strain evidence="9">110S</strain>
    </source>
</reference>
<evidence type="ECO:0000313" key="7">
    <source>
        <dbReference type="EMBL" id="GAP63637.1"/>
    </source>
</evidence>
<evidence type="ECO:0000259" key="6">
    <source>
        <dbReference type="SMART" id="SM01001"/>
    </source>
</evidence>
<comment type="caution">
    <text evidence="7">The sequence shown here is derived from an EMBL/GenBank/DDBJ whole genome shotgun (WGS) entry which is preliminary data.</text>
</comment>
<dbReference type="Gene3D" id="3.40.50.1970">
    <property type="match status" value="1"/>
</dbReference>
<reference evidence="7 9" key="1">
    <citation type="journal article" date="2015" name="Genome Announc.">
        <title>Draft Genome Sequence of a Heterotrophic Facultative Anaerobic Thermophilic Bacterium, Ardenticatena maritima Strain 110ST.</title>
        <authorList>
            <person name="Kawaichi S."/>
            <person name="Yoshida T."/>
            <person name="Sako Y."/>
            <person name="Nakamura R."/>
        </authorList>
    </citation>
    <scope>NUCLEOTIDE SEQUENCE [LARGE SCALE GENOMIC DNA]</scope>
    <source>
        <strain evidence="7 9">110S</strain>
    </source>
</reference>
<keyword evidence="9" id="KW-1185">Reference proteome</keyword>
<dbReference type="Pfam" id="PF00731">
    <property type="entry name" value="AIRC"/>
    <property type="match status" value="1"/>
</dbReference>
<feature type="domain" description="PurE" evidence="6">
    <location>
        <begin position="3"/>
        <end position="150"/>
    </location>
</feature>
<dbReference type="GO" id="GO:0004638">
    <property type="term" value="F:phosphoribosylaminoimidazole carboxylase activity"/>
    <property type="evidence" value="ECO:0007669"/>
    <property type="project" value="UniProtKB-UniRule"/>
</dbReference>
<dbReference type="FunCoup" id="A0A0M9UD49">
    <property type="interactions" value="308"/>
</dbReference>
<dbReference type="NCBIfam" id="TIGR01162">
    <property type="entry name" value="purE"/>
    <property type="match status" value="1"/>
</dbReference>